<dbReference type="EMBL" id="HBIV01039549">
    <property type="protein sequence ID" value="CAE0676300.1"/>
    <property type="molecule type" value="Transcribed_RNA"/>
</dbReference>
<reference evidence="5" key="1">
    <citation type="submission" date="2021-01" db="EMBL/GenBank/DDBJ databases">
        <authorList>
            <person name="Corre E."/>
            <person name="Pelletier E."/>
            <person name="Niang G."/>
            <person name="Scheremetjew M."/>
            <person name="Finn R."/>
            <person name="Kale V."/>
            <person name="Holt S."/>
            <person name="Cochrane G."/>
            <person name="Meng A."/>
            <person name="Brown T."/>
            <person name="Cohen L."/>
        </authorList>
    </citation>
    <scope>NUCLEOTIDE SEQUENCE</scope>
    <source>
        <strain evidence="5">CCCM811</strain>
    </source>
</reference>
<name>A0A6U3BIQ9_9EUKA</name>
<dbReference type="SUPFAM" id="SSF47188">
    <property type="entry name" value="Hemerythrin-like"/>
    <property type="match status" value="1"/>
</dbReference>
<dbReference type="CDD" id="cd12107">
    <property type="entry name" value="Hemerythrin"/>
    <property type="match status" value="1"/>
</dbReference>
<evidence type="ECO:0000256" key="4">
    <source>
        <dbReference type="SAM" id="SignalP"/>
    </source>
</evidence>
<feature type="signal peptide" evidence="4">
    <location>
        <begin position="1"/>
        <end position="27"/>
    </location>
</feature>
<dbReference type="AlphaFoldDB" id="A0A6U3BIQ9"/>
<keyword evidence="3" id="KW-0408">Iron</keyword>
<evidence type="ECO:0008006" key="6">
    <source>
        <dbReference type="Google" id="ProtNLM"/>
    </source>
</evidence>
<dbReference type="InterPro" id="IPR012827">
    <property type="entry name" value="Hemerythrin_metal-bd"/>
</dbReference>
<evidence type="ECO:0000256" key="3">
    <source>
        <dbReference type="ARBA" id="ARBA00023004"/>
    </source>
</evidence>
<dbReference type="Gene3D" id="1.20.120.50">
    <property type="entry name" value="Hemerythrin-like"/>
    <property type="match status" value="1"/>
</dbReference>
<sequence length="338" mass="37535">MERWASSAAFRKKVRFLMICVAGQGLAATYSKEYRLKNVLNGYIERENDMPRFGQLGCQGFVVFDQAGNMTLPATSPFLDIEERAFGDVEFQLNTLLSGKDVGLLEPGRRVQLTRLVKAKQLNGKAGTVLEFDSKDRRYRVQIDGYQKSHGIQHVNIIPLRQSSQVSKKRKATGCGPGGCSMPKPSQCSMDDGKCSSSGGCSKTEASSRTITCPSVGVKAMDDEHEECFSALKQLQGSRKLDALEKAKETIAAHFAHEEKLFKETGFDDGGKFSKTKSHCQDHRKILAEIDAEMNRCSNSGGSTVSEDFISSLAFRLSDHTKQYDTQYSSHMQKHFKQ</sequence>
<dbReference type="InterPro" id="IPR035938">
    <property type="entry name" value="Hemerythrin-like_sf"/>
</dbReference>
<evidence type="ECO:0000256" key="2">
    <source>
        <dbReference type="ARBA" id="ARBA00022723"/>
    </source>
</evidence>
<comment type="similarity">
    <text evidence="1">Belongs to the hemerythrin family.</text>
</comment>
<feature type="chain" id="PRO_5030160019" description="Hemerythrin-like domain-containing protein" evidence="4">
    <location>
        <begin position="28"/>
        <end position="338"/>
    </location>
</feature>
<dbReference type="GO" id="GO:0046872">
    <property type="term" value="F:metal ion binding"/>
    <property type="evidence" value="ECO:0007669"/>
    <property type="project" value="UniProtKB-KW"/>
</dbReference>
<dbReference type="PANTHER" id="PTHR37164">
    <property type="entry name" value="BACTERIOHEMERYTHRIN"/>
    <property type="match status" value="1"/>
</dbReference>
<dbReference type="InterPro" id="IPR050669">
    <property type="entry name" value="Hemerythrin"/>
</dbReference>
<dbReference type="PANTHER" id="PTHR37164:SF1">
    <property type="entry name" value="BACTERIOHEMERYTHRIN"/>
    <property type="match status" value="1"/>
</dbReference>
<protein>
    <recommendedName>
        <fullName evidence="6">Hemerythrin-like domain-containing protein</fullName>
    </recommendedName>
</protein>
<keyword evidence="4" id="KW-0732">Signal</keyword>
<accession>A0A6U3BIQ9</accession>
<organism evidence="5">
    <name type="scientific">Lotharella globosa</name>
    <dbReference type="NCBI Taxonomy" id="91324"/>
    <lineage>
        <taxon>Eukaryota</taxon>
        <taxon>Sar</taxon>
        <taxon>Rhizaria</taxon>
        <taxon>Cercozoa</taxon>
        <taxon>Chlorarachniophyceae</taxon>
        <taxon>Lotharella</taxon>
    </lineage>
</organism>
<evidence type="ECO:0000256" key="1">
    <source>
        <dbReference type="ARBA" id="ARBA00010587"/>
    </source>
</evidence>
<proteinExistence type="inferred from homology"/>
<keyword evidence="2" id="KW-0479">Metal-binding</keyword>
<gene>
    <name evidence="5" type="ORF">LGLO00237_LOCUS28078</name>
</gene>
<evidence type="ECO:0000313" key="5">
    <source>
        <dbReference type="EMBL" id="CAE0676300.1"/>
    </source>
</evidence>